<comment type="pathway">
    <text evidence="5">Protein modification; protein ubiquitination.</text>
</comment>
<keyword evidence="9" id="KW-0479">Metal-binding</keyword>
<feature type="compositionally biased region" description="Low complexity" evidence="18">
    <location>
        <begin position="171"/>
        <end position="185"/>
    </location>
</feature>
<feature type="domain" description="RING-type" evidence="19">
    <location>
        <begin position="524"/>
        <end position="566"/>
    </location>
</feature>
<feature type="compositionally biased region" description="Basic and acidic residues" evidence="18">
    <location>
        <begin position="43"/>
        <end position="52"/>
    </location>
</feature>
<keyword evidence="7" id="KW-0808">Transferase</keyword>
<comment type="caution">
    <text evidence="20">The sequence shown here is derived from an EMBL/GenBank/DDBJ whole genome shotgun (WGS) entry which is preliminary data.</text>
</comment>
<evidence type="ECO:0000256" key="7">
    <source>
        <dbReference type="ARBA" id="ARBA00022679"/>
    </source>
</evidence>
<feature type="compositionally biased region" description="Polar residues" evidence="18">
    <location>
        <begin position="118"/>
        <end position="133"/>
    </location>
</feature>
<evidence type="ECO:0000256" key="5">
    <source>
        <dbReference type="ARBA" id="ARBA00004906"/>
    </source>
</evidence>
<comment type="catalytic activity">
    <reaction evidence="1">
        <text>S-ubiquitinyl-[E2 ubiquitin-conjugating enzyme]-L-cysteine + [acceptor protein]-L-lysine = [E2 ubiquitin-conjugating enzyme]-L-cysteine + N(6)-ubiquitinyl-[acceptor protein]-L-lysine.</text>
        <dbReference type="EC" id="2.3.2.27"/>
    </reaction>
</comment>
<keyword evidence="14" id="KW-0472">Membrane</keyword>
<evidence type="ECO:0000256" key="4">
    <source>
        <dbReference type="ARBA" id="ARBA00004371"/>
    </source>
</evidence>
<dbReference type="CDD" id="cd16489">
    <property type="entry name" value="mRING-CH-C4HC2H_ZNRF"/>
    <property type="match status" value="1"/>
</dbReference>
<reference evidence="20" key="1">
    <citation type="submission" date="2021-02" db="EMBL/GenBank/DDBJ databases">
        <title>Genome sequence Cadophora malorum strain M34.</title>
        <authorList>
            <person name="Stefanovic E."/>
            <person name="Vu D."/>
            <person name="Scully C."/>
            <person name="Dijksterhuis J."/>
            <person name="Roader J."/>
            <person name="Houbraken J."/>
        </authorList>
    </citation>
    <scope>NUCLEOTIDE SEQUENCE</scope>
    <source>
        <strain evidence="20">M34</strain>
    </source>
</reference>
<dbReference type="PANTHER" id="PTHR46661">
    <property type="entry name" value="E3 UBIQUITIN-PROTEIN LIGASE ZNRF1-LIKE PROTEIN"/>
    <property type="match status" value="1"/>
</dbReference>
<feature type="compositionally biased region" description="Polar residues" evidence="18">
    <location>
        <begin position="340"/>
        <end position="367"/>
    </location>
</feature>
<evidence type="ECO:0000313" key="21">
    <source>
        <dbReference type="Proteomes" id="UP000664132"/>
    </source>
</evidence>
<evidence type="ECO:0000256" key="13">
    <source>
        <dbReference type="ARBA" id="ARBA00022833"/>
    </source>
</evidence>
<keyword evidence="11 17" id="KW-0863">Zinc-finger</keyword>
<evidence type="ECO:0000256" key="15">
    <source>
        <dbReference type="ARBA" id="ARBA00023228"/>
    </source>
</evidence>
<dbReference type="AlphaFoldDB" id="A0A8H7W989"/>
<dbReference type="InterPro" id="IPR011011">
    <property type="entry name" value="Znf_FYVE_PHD"/>
</dbReference>
<evidence type="ECO:0000256" key="8">
    <source>
        <dbReference type="ARBA" id="ARBA00022707"/>
    </source>
</evidence>
<keyword evidence="8" id="KW-0519">Myristate</keyword>
<dbReference type="GO" id="GO:0043161">
    <property type="term" value="P:proteasome-mediated ubiquitin-dependent protein catabolic process"/>
    <property type="evidence" value="ECO:0007669"/>
    <property type="project" value="TreeGrafter"/>
</dbReference>
<protein>
    <recommendedName>
        <fullName evidence="6">RING-type E3 ubiquitin transferase</fullName>
        <ecNumber evidence="6">2.3.2.27</ecNumber>
    </recommendedName>
</protein>
<dbReference type="SUPFAM" id="SSF57850">
    <property type="entry name" value="RING/U-box"/>
    <property type="match status" value="1"/>
</dbReference>
<accession>A0A8H7W989</accession>
<keyword evidence="13" id="KW-0862">Zinc</keyword>
<feature type="region of interest" description="Disordered" evidence="18">
    <location>
        <begin position="430"/>
        <end position="475"/>
    </location>
</feature>
<dbReference type="InterPro" id="IPR051878">
    <property type="entry name" value="ZNRF_ubiq-protein_ligase"/>
</dbReference>
<evidence type="ECO:0000256" key="14">
    <source>
        <dbReference type="ARBA" id="ARBA00023136"/>
    </source>
</evidence>
<evidence type="ECO:0000256" key="18">
    <source>
        <dbReference type="SAM" id="MobiDB-lite"/>
    </source>
</evidence>
<gene>
    <name evidence="20" type="ORF">IFR04_006725</name>
</gene>
<dbReference type="GO" id="GO:0008270">
    <property type="term" value="F:zinc ion binding"/>
    <property type="evidence" value="ECO:0007669"/>
    <property type="project" value="UniProtKB-KW"/>
</dbReference>
<feature type="compositionally biased region" description="Polar residues" evidence="18">
    <location>
        <begin position="27"/>
        <end position="42"/>
    </location>
</feature>
<keyword evidence="10" id="KW-0967">Endosome</keyword>
<evidence type="ECO:0000256" key="3">
    <source>
        <dbReference type="ARBA" id="ARBA00004177"/>
    </source>
</evidence>
<evidence type="ECO:0000256" key="2">
    <source>
        <dbReference type="ARBA" id="ARBA00004170"/>
    </source>
</evidence>
<dbReference type="EC" id="2.3.2.27" evidence="6"/>
<evidence type="ECO:0000256" key="12">
    <source>
        <dbReference type="ARBA" id="ARBA00022786"/>
    </source>
</evidence>
<evidence type="ECO:0000313" key="20">
    <source>
        <dbReference type="EMBL" id="KAG4420162.1"/>
    </source>
</evidence>
<feature type="region of interest" description="Disordered" evidence="18">
    <location>
        <begin position="1"/>
        <end position="199"/>
    </location>
</feature>
<evidence type="ECO:0000256" key="16">
    <source>
        <dbReference type="ARBA" id="ARBA00023288"/>
    </source>
</evidence>
<keyword evidence="15" id="KW-0458">Lysosome</keyword>
<evidence type="ECO:0000259" key="19">
    <source>
        <dbReference type="PROSITE" id="PS50089"/>
    </source>
</evidence>
<dbReference type="Pfam" id="PF13639">
    <property type="entry name" value="zf-RING_2"/>
    <property type="match status" value="1"/>
</dbReference>
<feature type="compositionally biased region" description="Polar residues" evidence="18">
    <location>
        <begin position="7"/>
        <end position="18"/>
    </location>
</feature>
<feature type="compositionally biased region" description="Basic and acidic residues" evidence="18">
    <location>
        <begin position="328"/>
        <end position="339"/>
    </location>
</feature>
<dbReference type="GO" id="GO:0016020">
    <property type="term" value="C:membrane"/>
    <property type="evidence" value="ECO:0007669"/>
    <property type="project" value="UniProtKB-SubCell"/>
</dbReference>
<dbReference type="InterPro" id="IPR000306">
    <property type="entry name" value="Znf_FYVE"/>
</dbReference>
<evidence type="ECO:0000256" key="11">
    <source>
        <dbReference type="ARBA" id="ARBA00022771"/>
    </source>
</evidence>
<comment type="subcellular location">
    <subcellularLocation>
        <location evidence="3">Endosome</location>
    </subcellularLocation>
    <subcellularLocation>
        <location evidence="4">Lysosome</location>
    </subcellularLocation>
    <subcellularLocation>
        <location evidence="2">Membrane</location>
        <topology evidence="2">Peripheral membrane protein</topology>
    </subcellularLocation>
</comment>
<evidence type="ECO:0000256" key="17">
    <source>
        <dbReference type="PROSITE-ProRule" id="PRU00175"/>
    </source>
</evidence>
<sequence length="571" mass="62228">MDPRTVSAGSSTPNSSFSERPLPPLPTSDTDSVASETPGDSSAESRQRHQESNIESTTAANSSPSSEVTHQNPGDGDGSPAGLPAGLERLSLGVPRTPPYESPISEPVLQPMDGDISTVDSVSAEGSSLTGVESQARASARPARPHHNHSSVRSSNHASRPAHNILRSEDSSGSESAGGLAIGESTATRTRSRHQSLEGAQNMDRAHFVVPKWQPDATVTLCPICRTQFSFFVRKHHCSHQHQKFLLLPELDPGLILDALEVLQWWRTLVEESECDFAIHAYLIQILLLHRFLNRGTASLDQPSKVTAALPRDIVNSYATNTSSYSERNTRLRPEDLQSRSRSSTVGTHRDTSNMSNPASAISQWTGPEQGRSEPPQTPSSRPRPTPRPVIREEDECWICHKELPSRNFENWENVRAEHVNNCLALAMQGPSVSTSPAPSPAPITIPSQSPRTTPPSQAESSRAARATPTIAPPIANTPEARMAARERAHAAVVLASSSTSPVRRTGVFPYKATEKDCIDDAECTICLEEFEVGEDMGRLECFCRFHLKCIREWFVNRPGQCPVHQHGAGY</sequence>
<evidence type="ECO:0000256" key="9">
    <source>
        <dbReference type="ARBA" id="ARBA00022723"/>
    </source>
</evidence>
<feature type="compositionally biased region" description="Polar residues" evidence="18">
    <location>
        <begin position="53"/>
        <end position="72"/>
    </location>
</feature>
<dbReference type="EMBL" id="JAFJYH010000090">
    <property type="protein sequence ID" value="KAG4420162.1"/>
    <property type="molecule type" value="Genomic_DNA"/>
</dbReference>
<dbReference type="Gene3D" id="3.30.40.10">
    <property type="entry name" value="Zinc/RING finger domain, C3HC4 (zinc finger)"/>
    <property type="match status" value="2"/>
</dbReference>
<feature type="compositionally biased region" description="Low complexity" evidence="18">
    <location>
        <begin position="445"/>
        <end position="475"/>
    </location>
</feature>
<evidence type="ECO:0000256" key="1">
    <source>
        <dbReference type="ARBA" id="ARBA00000900"/>
    </source>
</evidence>
<feature type="region of interest" description="Disordered" evidence="18">
    <location>
        <begin position="323"/>
        <end position="390"/>
    </location>
</feature>
<name>A0A8H7W989_9HELO</name>
<dbReference type="GO" id="GO:0070936">
    <property type="term" value="P:protein K48-linked ubiquitination"/>
    <property type="evidence" value="ECO:0007669"/>
    <property type="project" value="TreeGrafter"/>
</dbReference>
<dbReference type="PANTHER" id="PTHR46661:SF4">
    <property type="entry name" value="RING-TYPE DOMAIN-CONTAINING PROTEIN"/>
    <property type="match status" value="1"/>
</dbReference>
<keyword evidence="16" id="KW-0449">Lipoprotein</keyword>
<dbReference type="Proteomes" id="UP000664132">
    <property type="component" value="Unassembled WGS sequence"/>
</dbReference>
<dbReference type="InterPro" id="IPR013083">
    <property type="entry name" value="Znf_RING/FYVE/PHD"/>
</dbReference>
<dbReference type="InterPro" id="IPR001841">
    <property type="entry name" value="Znf_RING"/>
</dbReference>
<dbReference type="PROSITE" id="PS50089">
    <property type="entry name" value="ZF_RING_2"/>
    <property type="match status" value="1"/>
</dbReference>
<dbReference type="GO" id="GO:0061630">
    <property type="term" value="F:ubiquitin protein ligase activity"/>
    <property type="evidence" value="ECO:0007669"/>
    <property type="project" value="UniProtKB-EC"/>
</dbReference>
<feature type="compositionally biased region" description="Pro residues" evidence="18">
    <location>
        <begin position="376"/>
        <end position="388"/>
    </location>
</feature>
<dbReference type="OrthoDB" id="660555at2759"/>
<evidence type="ECO:0000256" key="6">
    <source>
        <dbReference type="ARBA" id="ARBA00012483"/>
    </source>
</evidence>
<evidence type="ECO:0000256" key="10">
    <source>
        <dbReference type="ARBA" id="ARBA00022753"/>
    </source>
</evidence>
<dbReference type="Pfam" id="PF01363">
    <property type="entry name" value="FYVE"/>
    <property type="match status" value="1"/>
</dbReference>
<keyword evidence="21" id="KW-1185">Reference proteome</keyword>
<proteinExistence type="predicted"/>
<dbReference type="SUPFAM" id="SSF57903">
    <property type="entry name" value="FYVE/PHD zinc finger"/>
    <property type="match status" value="1"/>
</dbReference>
<keyword evidence="12" id="KW-0833">Ubl conjugation pathway</keyword>
<dbReference type="GO" id="GO:0005768">
    <property type="term" value="C:endosome"/>
    <property type="evidence" value="ECO:0007669"/>
    <property type="project" value="UniProtKB-SubCell"/>
</dbReference>
<organism evidence="20 21">
    <name type="scientific">Cadophora malorum</name>
    <dbReference type="NCBI Taxonomy" id="108018"/>
    <lineage>
        <taxon>Eukaryota</taxon>
        <taxon>Fungi</taxon>
        <taxon>Dikarya</taxon>
        <taxon>Ascomycota</taxon>
        <taxon>Pezizomycotina</taxon>
        <taxon>Leotiomycetes</taxon>
        <taxon>Helotiales</taxon>
        <taxon>Ploettnerulaceae</taxon>
        <taxon>Cadophora</taxon>
    </lineage>
</organism>